<keyword evidence="7 9" id="KW-1133">Transmembrane helix</keyword>
<organism evidence="11 12">
    <name type="scientific">Fragariocoptes setiger</name>
    <dbReference type="NCBI Taxonomy" id="1670756"/>
    <lineage>
        <taxon>Eukaryota</taxon>
        <taxon>Metazoa</taxon>
        <taxon>Ecdysozoa</taxon>
        <taxon>Arthropoda</taxon>
        <taxon>Chelicerata</taxon>
        <taxon>Arachnida</taxon>
        <taxon>Acari</taxon>
        <taxon>Acariformes</taxon>
        <taxon>Trombidiformes</taxon>
        <taxon>Prostigmata</taxon>
        <taxon>Eupodina</taxon>
        <taxon>Eriophyoidea</taxon>
        <taxon>Phytoptidae</taxon>
        <taxon>Fragariocoptes</taxon>
    </lineage>
</organism>
<evidence type="ECO:0000256" key="8">
    <source>
        <dbReference type="ARBA" id="ARBA00023136"/>
    </source>
</evidence>
<dbReference type="InterPro" id="IPR021149">
    <property type="entry name" value="OligosaccharylTrfase_OST3/OST6"/>
</dbReference>
<dbReference type="SUPFAM" id="SSF52833">
    <property type="entry name" value="Thioredoxin-like"/>
    <property type="match status" value="1"/>
</dbReference>
<feature type="transmembrane region" description="Helical" evidence="9">
    <location>
        <begin position="219"/>
        <end position="238"/>
    </location>
</feature>
<evidence type="ECO:0000313" key="12">
    <source>
        <dbReference type="Proteomes" id="UP000825002"/>
    </source>
</evidence>
<evidence type="ECO:0000256" key="9">
    <source>
        <dbReference type="SAM" id="Phobius"/>
    </source>
</evidence>
<keyword evidence="12" id="KW-1185">Reference proteome</keyword>
<feature type="transmembrane region" description="Helical" evidence="9">
    <location>
        <begin position="270"/>
        <end position="293"/>
    </location>
</feature>
<comment type="caution">
    <text evidence="11">The sequence shown here is derived from an EMBL/GenBank/DDBJ whole genome shotgun (WGS) entry which is preliminary data.</text>
</comment>
<feature type="signal peptide" evidence="10">
    <location>
        <begin position="1"/>
        <end position="24"/>
    </location>
</feature>
<keyword evidence="5 10" id="KW-0732">Signal</keyword>
<evidence type="ECO:0000256" key="6">
    <source>
        <dbReference type="ARBA" id="ARBA00022824"/>
    </source>
</evidence>
<protein>
    <submittedName>
        <fullName evidence="11">Magnesium transporter protein 1</fullName>
    </submittedName>
</protein>
<dbReference type="Gene3D" id="3.40.30.10">
    <property type="entry name" value="Glutaredoxin"/>
    <property type="match status" value="1"/>
</dbReference>
<evidence type="ECO:0000256" key="3">
    <source>
        <dbReference type="ARBA" id="ARBA00009561"/>
    </source>
</evidence>
<dbReference type="EMBL" id="JAIFTH010000378">
    <property type="protein sequence ID" value="KAG9509675.1"/>
    <property type="molecule type" value="Genomic_DNA"/>
</dbReference>
<dbReference type="Proteomes" id="UP000825002">
    <property type="component" value="Unassembled WGS sequence"/>
</dbReference>
<evidence type="ECO:0000313" key="11">
    <source>
        <dbReference type="EMBL" id="KAG9509675.1"/>
    </source>
</evidence>
<evidence type="ECO:0000256" key="2">
    <source>
        <dbReference type="ARBA" id="ARBA00004477"/>
    </source>
</evidence>
<keyword evidence="8 9" id="KW-0472">Membrane</keyword>
<keyword evidence="4 9" id="KW-0812">Transmembrane</keyword>
<evidence type="ECO:0000256" key="7">
    <source>
        <dbReference type="ARBA" id="ARBA00022989"/>
    </source>
</evidence>
<gene>
    <name evidence="11" type="primary">Magt1</name>
    <name evidence="11" type="ORF">GZH46_01795</name>
</gene>
<comment type="function">
    <text evidence="1">Subunit of the oligosaccharyl transferase (OST) complex that catalyzes the initial transfer of a defined glycan (Glc(3)Man(9)GlcNAc(2) in eukaryotes) from the lipid carrier dolichol-pyrophosphate to an asparagine residue within an Asn-X-Ser/Thr consensus motif in nascent polypeptide chains, the first step in protein N-glycosylation. N-glycosylation occurs cotranslationally and the complex associates with the Sec61 complex at the channel-forming translocon complex that mediates protein translocation across the endoplasmic reticulum (ER). All subunits are required for a maximal enzyme activity.</text>
</comment>
<accession>A0ABQ7S8C4</accession>
<evidence type="ECO:0000256" key="4">
    <source>
        <dbReference type="ARBA" id="ARBA00022692"/>
    </source>
</evidence>
<reference evidence="11 12" key="1">
    <citation type="submission" date="2020-10" db="EMBL/GenBank/DDBJ databases">
        <authorList>
            <person name="Klimov P.B."/>
            <person name="Dyachkov S.M."/>
            <person name="Chetverikov P.E."/>
        </authorList>
    </citation>
    <scope>NUCLEOTIDE SEQUENCE [LARGE SCALE GENOMIC DNA]</scope>
    <source>
        <strain evidence="11">BMOC 18-1129-001#AD2665</strain>
        <tissue evidence="11">Entire mites</tissue>
    </source>
</reference>
<dbReference type="PANTHER" id="PTHR12692">
    <property type="entry name" value="DOLICHYL-DIPHOSPHOOLIGOSACCHARIDE--PROTEIN GLYCOSYLTRANSFERASE-RELATED"/>
    <property type="match status" value="1"/>
</dbReference>
<comment type="subcellular location">
    <subcellularLocation>
        <location evidence="2">Endoplasmic reticulum membrane</location>
        <topology evidence="2">Multi-pass membrane protein</topology>
    </subcellularLocation>
</comment>
<dbReference type="InterPro" id="IPR036249">
    <property type="entry name" value="Thioredoxin-like_sf"/>
</dbReference>
<feature type="chain" id="PRO_5046260518" evidence="10">
    <location>
        <begin position="25"/>
        <end position="339"/>
    </location>
</feature>
<dbReference type="PANTHER" id="PTHR12692:SF0">
    <property type="entry name" value="GH11935P"/>
    <property type="match status" value="1"/>
</dbReference>
<feature type="transmembrane region" description="Helical" evidence="9">
    <location>
        <begin position="188"/>
        <end position="207"/>
    </location>
</feature>
<evidence type="ECO:0000256" key="5">
    <source>
        <dbReference type="ARBA" id="ARBA00022729"/>
    </source>
</evidence>
<proteinExistence type="inferred from homology"/>
<feature type="transmembrane region" description="Helical" evidence="9">
    <location>
        <begin position="305"/>
        <end position="325"/>
    </location>
</feature>
<comment type="similarity">
    <text evidence="3">Belongs to the OST3/OST6 family.</text>
</comment>
<name>A0ABQ7S8C4_9ACAR</name>
<evidence type="ECO:0000256" key="1">
    <source>
        <dbReference type="ARBA" id="ARBA00002791"/>
    </source>
</evidence>
<evidence type="ECO:0000256" key="10">
    <source>
        <dbReference type="SAM" id="SignalP"/>
    </source>
</evidence>
<sequence length="339" mass="38194">MLTGKYHHSATYVMLVSLLISTLAVPHASETNEPEERLKELEDLSNRRPVIKLNSDKFRKYIGSKSLPRNYSFVVMMTALSPHRGCFICRQAYEEFLAVATSYRLSEYQDSKRLYFGSVDYDEGQDVFNLLGLTAAPAFLYFNEQGKIRSPDELNIQRSGFSAETIARWLADKTGDVKNLKIVRPPNYVGLIIFLTMGLATTGILYASRNSLAFLMNRYNWGFVAVAIVFFMTSGQMWNQIRGAPFMQKTREGIAWIHAGSSGQYVIETYLVLFMNMAVAGGILLLINALNPARHVVGGAKQRRIEAISGIAILLLSFSLLLSTFRQKSYGYPYSLLLR</sequence>
<dbReference type="Pfam" id="PF04756">
    <property type="entry name" value="OST3_OST6"/>
    <property type="match status" value="1"/>
</dbReference>
<keyword evidence="6" id="KW-0256">Endoplasmic reticulum</keyword>